<keyword evidence="4 7" id="KW-0255">Endonuclease</keyword>
<dbReference type="GO" id="GO:0004521">
    <property type="term" value="F:RNA endonuclease activity"/>
    <property type="evidence" value="ECO:0007669"/>
    <property type="project" value="UniProtKB-UniRule"/>
</dbReference>
<keyword evidence="9" id="KW-1185">Reference proteome</keyword>
<dbReference type="GO" id="GO:0005737">
    <property type="term" value="C:cytoplasm"/>
    <property type="evidence" value="ECO:0007669"/>
    <property type="project" value="UniProtKB-SubCell"/>
</dbReference>
<dbReference type="OrthoDB" id="9807740at2"/>
<dbReference type="EMBL" id="CP001816">
    <property type="protein sequence ID" value="ACZ11707.1"/>
    <property type="molecule type" value="Genomic_DNA"/>
</dbReference>
<dbReference type="PANTHER" id="PTHR46986:SF1">
    <property type="entry name" value="ENDORIBONUCLEASE YBEY, CHLOROPLASTIC"/>
    <property type="match status" value="1"/>
</dbReference>
<dbReference type="eggNOG" id="COG0319">
    <property type="taxonomic scope" value="Bacteria"/>
</dbReference>
<evidence type="ECO:0000313" key="8">
    <source>
        <dbReference type="EMBL" id="ACZ11707.1"/>
    </source>
</evidence>
<feature type="binding site" evidence="7">
    <location>
        <position position="99"/>
    </location>
    <ligand>
        <name>Zn(2+)</name>
        <dbReference type="ChEBI" id="CHEBI:29105"/>
        <note>catalytic</note>
    </ligand>
</feature>
<keyword evidence="7" id="KW-0963">Cytoplasm</keyword>
<evidence type="ECO:0000256" key="2">
    <source>
        <dbReference type="ARBA" id="ARBA00022722"/>
    </source>
</evidence>
<dbReference type="PANTHER" id="PTHR46986">
    <property type="entry name" value="ENDORIBONUCLEASE YBEY, CHLOROPLASTIC"/>
    <property type="match status" value="1"/>
</dbReference>
<reference evidence="8 9" key="2">
    <citation type="journal article" date="2010" name="Stand. Genomic Sci.">
        <title>Complete genome sequence of Sulfurospirillum deleyianum type strain (5175).</title>
        <authorList>
            <person name="Sikorski J."/>
            <person name="Lapidus A."/>
            <person name="Copeland A."/>
            <person name="Glavina Del Rio T."/>
            <person name="Nolan M."/>
            <person name="Lucas S."/>
            <person name="Chen F."/>
            <person name="Tice H."/>
            <person name="Cheng J.F."/>
            <person name="Saunders E."/>
            <person name="Bruce D."/>
            <person name="Goodwin L."/>
            <person name="Pitluck S."/>
            <person name="Ovchinnikova G."/>
            <person name="Pati A."/>
            <person name="Ivanova N."/>
            <person name="Mavromatis K."/>
            <person name="Chen A."/>
            <person name="Palaniappan K."/>
            <person name="Chain P."/>
            <person name="Land M."/>
            <person name="Hauser L."/>
            <person name="Chang Y.J."/>
            <person name="Jeffries C.D."/>
            <person name="Brettin T."/>
            <person name="Detter J.C."/>
            <person name="Han C."/>
            <person name="Rohde M."/>
            <person name="Lang E."/>
            <person name="Spring S."/>
            <person name="Goker M."/>
            <person name="Bristow J."/>
            <person name="Eisen J.A."/>
            <person name="Markowitz V."/>
            <person name="Hugenholtz P."/>
            <person name="Kyrpides N.C."/>
            <person name="Klenk H.P."/>
        </authorList>
    </citation>
    <scope>NUCLEOTIDE SEQUENCE [LARGE SCALE GENOMIC DNA]</scope>
    <source>
        <strain evidence="9">ATCC 51133 / DSM 6946 / 5175</strain>
    </source>
</reference>
<keyword evidence="6 7" id="KW-0862">Zinc</keyword>
<dbReference type="Proteomes" id="UP000002222">
    <property type="component" value="Chromosome"/>
</dbReference>
<dbReference type="HAMAP" id="MF_00009">
    <property type="entry name" value="Endoribonucl_YbeY"/>
    <property type="match status" value="1"/>
</dbReference>
<keyword evidence="7" id="KW-0690">Ribosome biogenesis</keyword>
<evidence type="ECO:0000256" key="6">
    <source>
        <dbReference type="ARBA" id="ARBA00022833"/>
    </source>
</evidence>
<keyword evidence="2 7" id="KW-0540">Nuclease</keyword>
<dbReference type="RefSeq" id="WP_012856473.1">
    <property type="nucleotide sequence ID" value="NC_013512.1"/>
</dbReference>
<dbReference type="STRING" id="525898.Sdel_0671"/>
<keyword evidence="7" id="KW-0698">rRNA processing</keyword>
<organism evidence="8 9">
    <name type="scientific">Sulfurospirillum deleyianum (strain ATCC 51133 / DSM 6946 / 5175)</name>
    <dbReference type="NCBI Taxonomy" id="525898"/>
    <lineage>
        <taxon>Bacteria</taxon>
        <taxon>Pseudomonadati</taxon>
        <taxon>Campylobacterota</taxon>
        <taxon>Epsilonproteobacteria</taxon>
        <taxon>Campylobacterales</taxon>
        <taxon>Sulfurospirillaceae</taxon>
        <taxon>Sulfurospirillum</taxon>
    </lineage>
</organism>
<evidence type="ECO:0000256" key="3">
    <source>
        <dbReference type="ARBA" id="ARBA00022723"/>
    </source>
</evidence>
<proteinExistence type="inferred from homology"/>
<evidence type="ECO:0000256" key="4">
    <source>
        <dbReference type="ARBA" id="ARBA00022759"/>
    </source>
</evidence>
<dbReference type="GO" id="GO:0004222">
    <property type="term" value="F:metalloendopeptidase activity"/>
    <property type="evidence" value="ECO:0007669"/>
    <property type="project" value="InterPro"/>
</dbReference>
<dbReference type="GO" id="GO:0006364">
    <property type="term" value="P:rRNA processing"/>
    <property type="evidence" value="ECO:0007669"/>
    <property type="project" value="UniProtKB-UniRule"/>
</dbReference>
<gene>
    <name evidence="7" type="primary">ybeY</name>
    <name evidence="8" type="ordered locus">Sdel_0671</name>
</gene>
<dbReference type="EC" id="3.1.-.-" evidence="7"/>
<dbReference type="PROSITE" id="PS01306">
    <property type="entry name" value="UPF0054"/>
    <property type="match status" value="1"/>
</dbReference>
<accession>D1B090</accession>
<comment type="subcellular location">
    <subcellularLocation>
        <location evidence="7">Cytoplasm</location>
    </subcellularLocation>
</comment>
<comment type="cofactor">
    <cofactor evidence="7">
        <name>Zn(2+)</name>
        <dbReference type="ChEBI" id="CHEBI:29105"/>
    </cofactor>
    <text evidence="7">Binds 1 zinc ion.</text>
</comment>
<dbReference type="InterPro" id="IPR002036">
    <property type="entry name" value="YbeY"/>
</dbReference>
<dbReference type="NCBIfam" id="TIGR00043">
    <property type="entry name" value="rRNA maturation RNase YbeY"/>
    <property type="match status" value="1"/>
</dbReference>
<keyword evidence="3 7" id="KW-0479">Metal-binding</keyword>
<sequence>MLIIENESHTPLHVSLLETIVNEHTQKEVELVFINSADMHALNLEHRGVDKTTDVLSFPIDDFPHAPLGSIVINYEYAKEKALALGHSHEDEITLLFIHGMLHLLGYDHEVDQGEMREKEKALIEQYALPKSLIVRTEEA</sequence>
<dbReference type="InterPro" id="IPR023091">
    <property type="entry name" value="MetalPrtase_cat_dom_sf_prd"/>
</dbReference>
<dbReference type="GO" id="GO:0008270">
    <property type="term" value="F:zinc ion binding"/>
    <property type="evidence" value="ECO:0007669"/>
    <property type="project" value="UniProtKB-UniRule"/>
</dbReference>
<name>D1B090_SULD5</name>
<reference evidence="9" key="1">
    <citation type="submission" date="2009-11" db="EMBL/GenBank/DDBJ databases">
        <title>The complete genome of Sulfurospirillum deleyianum DSM 6946.</title>
        <authorList>
            <consortium name="US DOE Joint Genome Institute (JGI-PGF)"/>
            <person name="Lucas S."/>
            <person name="Copeland A."/>
            <person name="Lapidus A."/>
            <person name="Glavina del Rio T."/>
            <person name="Dalin E."/>
            <person name="Tice H."/>
            <person name="Bruce D."/>
            <person name="Goodwin L."/>
            <person name="Pitluck S."/>
            <person name="Kyrpides N."/>
            <person name="Mavromatis K."/>
            <person name="Ivanova N."/>
            <person name="Ovchinnikova G."/>
            <person name="Munk A.C."/>
            <person name="Lu M."/>
            <person name="Brettin T."/>
            <person name="Detter J.C."/>
            <person name="Han C."/>
            <person name="Tapia R."/>
            <person name="Larimer F."/>
            <person name="Land M."/>
            <person name="Hauser L."/>
            <person name="Markowitz V."/>
            <person name="Cheng J.F."/>
            <person name="Hugenholtz P."/>
            <person name="Woyke T."/>
            <person name="Wu D."/>
            <person name="Aumann P."/>
            <person name="Schneider S."/>
            <person name="Lang E."/>
            <person name="Spring S."/>
            <person name="Klenk H.P."/>
            <person name="Eisen J.A."/>
        </authorList>
    </citation>
    <scope>NUCLEOTIDE SEQUENCE [LARGE SCALE GENOMIC DNA]</scope>
    <source>
        <strain evidence="9">ATCC 51133 / DSM 6946 / 5175</strain>
    </source>
</reference>
<evidence type="ECO:0000256" key="5">
    <source>
        <dbReference type="ARBA" id="ARBA00022801"/>
    </source>
</evidence>
<comment type="function">
    <text evidence="7">Single strand-specific metallo-endoribonuclease involved in late-stage 70S ribosome quality control and in maturation of the 3' terminus of the 16S rRNA.</text>
</comment>
<evidence type="ECO:0000313" key="9">
    <source>
        <dbReference type="Proteomes" id="UP000002222"/>
    </source>
</evidence>
<comment type="similarity">
    <text evidence="1 7">Belongs to the endoribonuclease YbeY family.</text>
</comment>
<dbReference type="KEGG" id="sdl:Sdel_0671"/>
<evidence type="ECO:0000256" key="1">
    <source>
        <dbReference type="ARBA" id="ARBA00010875"/>
    </source>
</evidence>
<dbReference type="InterPro" id="IPR020549">
    <property type="entry name" value="YbeY_CS"/>
</dbReference>
<protein>
    <recommendedName>
        <fullName evidence="7">Endoribonuclease YbeY</fullName>
        <ecNumber evidence="7">3.1.-.-</ecNumber>
    </recommendedName>
</protein>
<dbReference type="AlphaFoldDB" id="D1B090"/>
<dbReference type="SUPFAM" id="SSF55486">
    <property type="entry name" value="Metalloproteases ('zincins'), catalytic domain"/>
    <property type="match status" value="1"/>
</dbReference>
<dbReference type="HOGENOM" id="CLU_106710_3_0_7"/>
<feature type="binding site" evidence="7">
    <location>
        <position position="109"/>
    </location>
    <ligand>
        <name>Zn(2+)</name>
        <dbReference type="ChEBI" id="CHEBI:29105"/>
        <note>catalytic</note>
    </ligand>
</feature>
<feature type="binding site" evidence="7">
    <location>
        <position position="103"/>
    </location>
    <ligand>
        <name>Zn(2+)</name>
        <dbReference type="ChEBI" id="CHEBI:29105"/>
        <note>catalytic</note>
    </ligand>
</feature>
<dbReference type="Pfam" id="PF02130">
    <property type="entry name" value="YbeY"/>
    <property type="match status" value="1"/>
</dbReference>
<evidence type="ECO:0000256" key="7">
    <source>
        <dbReference type="HAMAP-Rule" id="MF_00009"/>
    </source>
</evidence>
<dbReference type="Gene3D" id="3.40.390.30">
    <property type="entry name" value="Metalloproteases ('zincins'), catalytic domain"/>
    <property type="match status" value="1"/>
</dbReference>
<keyword evidence="5 7" id="KW-0378">Hydrolase</keyword>